<proteinExistence type="predicted"/>
<evidence type="ECO:0000313" key="1">
    <source>
        <dbReference type="Proteomes" id="UP000095283"/>
    </source>
</evidence>
<keyword evidence="1" id="KW-1185">Reference proteome</keyword>
<reference evidence="2" key="1">
    <citation type="submission" date="2016-11" db="UniProtKB">
        <authorList>
            <consortium name="WormBaseParasite"/>
        </authorList>
    </citation>
    <scope>IDENTIFICATION</scope>
</reference>
<dbReference type="Proteomes" id="UP000095283">
    <property type="component" value="Unplaced"/>
</dbReference>
<accession>A0A1I7WLE3</accession>
<name>A0A1I7WLE3_HETBA</name>
<sequence length="85" mass="10325">MSLSANDYLGDFEDVDAEFFLGREIEWQFRRYRFNAGSICNQLLQRRILTVVNPNNLGRPFHPNYNYFIEHNEARRTWMWDLTHP</sequence>
<protein>
    <submittedName>
        <fullName evidence="2">Polyphosphate kinase</fullName>
    </submittedName>
</protein>
<evidence type="ECO:0000313" key="2">
    <source>
        <dbReference type="WBParaSite" id="Hba_05944"/>
    </source>
</evidence>
<dbReference type="WBParaSite" id="Hba_05944">
    <property type="protein sequence ID" value="Hba_05944"/>
    <property type="gene ID" value="Hba_05944"/>
</dbReference>
<organism evidence="1 2">
    <name type="scientific">Heterorhabditis bacteriophora</name>
    <name type="common">Entomopathogenic nematode worm</name>
    <dbReference type="NCBI Taxonomy" id="37862"/>
    <lineage>
        <taxon>Eukaryota</taxon>
        <taxon>Metazoa</taxon>
        <taxon>Ecdysozoa</taxon>
        <taxon>Nematoda</taxon>
        <taxon>Chromadorea</taxon>
        <taxon>Rhabditida</taxon>
        <taxon>Rhabditina</taxon>
        <taxon>Rhabditomorpha</taxon>
        <taxon>Strongyloidea</taxon>
        <taxon>Heterorhabditidae</taxon>
        <taxon>Heterorhabditis</taxon>
    </lineage>
</organism>
<dbReference type="AlphaFoldDB" id="A0A1I7WLE3"/>